<keyword evidence="5 8" id="KW-0472">Membrane</keyword>
<dbReference type="GO" id="GO:0005743">
    <property type="term" value="C:mitochondrial inner membrane"/>
    <property type="evidence" value="ECO:0007669"/>
    <property type="project" value="UniProtKB-SubCell"/>
</dbReference>
<comment type="similarity">
    <text evidence="2 6">Belongs to the complex I subunit 1 family.</text>
</comment>
<feature type="transmembrane region" description="Helical" evidence="8">
    <location>
        <begin position="150"/>
        <end position="170"/>
    </location>
</feature>
<feature type="transmembrane region" description="Helical" evidence="8">
    <location>
        <begin position="6"/>
        <end position="28"/>
    </location>
</feature>
<dbReference type="PANTHER" id="PTHR11432:SF3">
    <property type="entry name" value="NADH-UBIQUINONE OXIDOREDUCTASE CHAIN 1"/>
    <property type="match status" value="1"/>
</dbReference>
<evidence type="ECO:0000256" key="8">
    <source>
        <dbReference type="SAM" id="Phobius"/>
    </source>
</evidence>
<feature type="transmembrane region" description="Helical" evidence="8">
    <location>
        <begin position="238"/>
        <end position="259"/>
    </location>
</feature>
<dbReference type="GO" id="GO:0008137">
    <property type="term" value="F:NADH dehydrogenase (ubiquinone) activity"/>
    <property type="evidence" value="ECO:0007669"/>
    <property type="project" value="UniProtKB-EC"/>
</dbReference>
<proteinExistence type="inferred from homology"/>
<evidence type="ECO:0000256" key="6">
    <source>
        <dbReference type="RuleBase" id="RU000471"/>
    </source>
</evidence>
<dbReference type="HAMAP" id="MF_01350">
    <property type="entry name" value="NDH1_NuoH"/>
    <property type="match status" value="1"/>
</dbReference>
<evidence type="ECO:0000256" key="2">
    <source>
        <dbReference type="ARBA" id="ARBA00010535"/>
    </source>
</evidence>
<accession>A0A097PBN7</accession>
<dbReference type="GO" id="GO:0009060">
    <property type="term" value="P:aerobic respiration"/>
    <property type="evidence" value="ECO:0007669"/>
    <property type="project" value="TreeGrafter"/>
</dbReference>
<reference evidence="9" key="1">
    <citation type="journal article" date="2014" name="Mol. Phylogenet. Evol.">
        <title>Nucleotide substitution analyses of the glaucophyte Cyanophora suggest an ancestrally lower mutation rate in plastid vs mitochondrial DNA for the Archaeplastida.</title>
        <authorList>
            <person name="Smith D.R."/>
            <person name="Jackson C.J."/>
            <person name="Reyes-Prieto A."/>
        </authorList>
    </citation>
    <scope>NUCLEOTIDE SEQUENCE</scope>
    <source>
        <strain evidence="9">NIES-763</strain>
    </source>
</reference>
<reference evidence="9" key="2">
    <citation type="submission" date="2014-07" db="EMBL/GenBank/DDBJ databases">
        <authorList>
            <person name="David S.R."/>
            <person name="Jackson C.J."/>
            <person name="Adrian R.-P."/>
        </authorList>
    </citation>
    <scope>NUCLEOTIDE SEQUENCE</scope>
    <source>
        <strain evidence="9">NIES-763</strain>
    </source>
</reference>
<evidence type="ECO:0000313" key="9">
    <source>
        <dbReference type="EMBL" id="AIU44684.1"/>
    </source>
</evidence>
<evidence type="ECO:0000256" key="1">
    <source>
        <dbReference type="ARBA" id="ARBA00004141"/>
    </source>
</evidence>
<keyword evidence="7 9" id="KW-0496">Mitochondrion</keyword>
<comment type="catalytic activity">
    <reaction evidence="7">
        <text>a ubiquinone + NADH + 5 H(+)(in) = a ubiquinol + NAD(+) + 4 H(+)(out)</text>
        <dbReference type="Rhea" id="RHEA:29091"/>
        <dbReference type="Rhea" id="RHEA-COMP:9565"/>
        <dbReference type="Rhea" id="RHEA-COMP:9566"/>
        <dbReference type="ChEBI" id="CHEBI:15378"/>
        <dbReference type="ChEBI" id="CHEBI:16389"/>
        <dbReference type="ChEBI" id="CHEBI:17976"/>
        <dbReference type="ChEBI" id="CHEBI:57540"/>
        <dbReference type="ChEBI" id="CHEBI:57945"/>
        <dbReference type="EC" id="7.1.1.2"/>
    </reaction>
</comment>
<keyword evidence="7" id="KW-0830">Ubiquinone</keyword>
<feature type="transmembrane region" description="Helical" evidence="8">
    <location>
        <begin position="312"/>
        <end position="332"/>
    </location>
</feature>
<geneLocation type="mitochondrion" evidence="9"/>
<dbReference type="PROSITE" id="PS00667">
    <property type="entry name" value="COMPLEX1_ND1_1"/>
    <property type="match status" value="1"/>
</dbReference>
<evidence type="ECO:0000256" key="4">
    <source>
        <dbReference type="ARBA" id="ARBA00022989"/>
    </source>
</evidence>
<dbReference type="GO" id="GO:0003954">
    <property type="term" value="F:NADH dehydrogenase activity"/>
    <property type="evidence" value="ECO:0007669"/>
    <property type="project" value="TreeGrafter"/>
</dbReference>
<dbReference type="InterPro" id="IPR018086">
    <property type="entry name" value="NADH_UbQ_OxRdtase_su1_CS"/>
</dbReference>
<dbReference type="EMBL" id="KM198930">
    <property type="protein sequence ID" value="AIU44684.1"/>
    <property type="molecule type" value="Genomic_DNA"/>
</dbReference>
<keyword evidence="4 8" id="KW-1133">Transmembrane helix</keyword>
<organism evidence="9">
    <name type="scientific">Cyanophora paradoxa</name>
    <dbReference type="NCBI Taxonomy" id="2762"/>
    <lineage>
        <taxon>Eukaryota</taxon>
        <taxon>Glaucocystophyceae</taxon>
        <taxon>Cyanophorales</taxon>
        <taxon>Cyanophoraceae</taxon>
        <taxon>Cyanophora</taxon>
    </lineage>
</organism>
<feature type="transmembrane region" description="Helical" evidence="8">
    <location>
        <begin position="271"/>
        <end position="292"/>
    </location>
</feature>
<keyword evidence="6" id="KW-0520">NAD</keyword>
<dbReference type="InterPro" id="IPR001694">
    <property type="entry name" value="NADH_UbQ_OxRdtase_su1/FPO"/>
</dbReference>
<comment type="subcellular location">
    <subcellularLocation>
        <location evidence="1">Membrane</location>
        <topology evidence="1">Multi-pass membrane protein</topology>
    </subcellularLocation>
    <subcellularLocation>
        <location evidence="6">Mitochondrion inner membrane</location>
        <topology evidence="6">Multi-pass membrane protein</topology>
    </subcellularLocation>
</comment>
<dbReference type="NCBIfam" id="NF004745">
    <property type="entry name" value="PRK06076.1-6"/>
    <property type="match status" value="1"/>
</dbReference>
<keyword evidence="3 6" id="KW-0812">Transmembrane</keyword>
<protein>
    <recommendedName>
        <fullName evidence="7">NADH-ubiquinone oxidoreductase chain 1</fullName>
        <ecNumber evidence="7">7.1.1.2</ecNumber>
    </recommendedName>
</protein>
<feature type="transmembrane region" description="Helical" evidence="8">
    <location>
        <begin position="182"/>
        <end position="201"/>
    </location>
</feature>
<sequence length="335" mass="37811">MYYFYIVIKIILSSLTIIVPLLIAVAYLTLAERKVMASMQQRKGPNIVGFWGLLQPLADGLKLLIKETIFPNNANTIIFLLAPILTFMLSLMGWAVIPFNWDTVFSNLNVGILYLFAVSSLAVYGIIMSGWSSNSKYAFLGSLRSAAQMISYEISIGLIIISIILCVGSLNLNKIILAQQNIWFIFPHFPLFIMFFVSALAETNRAPFDLPEAEAELVAGYNVEYSAMGFALFFLGEYSNILLMSTMISILFLGGWFPLVNIYPFTIIPGFLWLGLKIAIIAFVFIWVRAAYPRYRYDQLMYLGWKVFLPFSLAWLFFVAGFLLSFDGLPILSIN</sequence>
<dbReference type="PANTHER" id="PTHR11432">
    <property type="entry name" value="NADH DEHYDROGENASE SUBUNIT 1"/>
    <property type="match status" value="1"/>
</dbReference>
<dbReference type="NCBIfam" id="NF004741">
    <property type="entry name" value="PRK06076.1-2"/>
    <property type="match status" value="1"/>
</dbReference>
<evidence type="ECO:0000256" key="5">
    <source>
        <dbReference type="ARBA" id="ARBA00023136"/>
    </source>
</evidence>
<evidence type="ECO:0000256" key="7">
    <source>
        <dbReference type="RuleBase" id="RU000473"/>
    </source>
</evidence>
<feature type="transmembrane region" description="Helical" evidence="8">
    <location>
        <begin position="77"/>
        <end position="99"/>
    </location>
</feature>
<gene>
    <name evidence="9" type="primary">nad1</name>
</gene>
<dbReference type="EC" id="7.1.1.2" evidence="7"/>
<feature type="transmembrane region" description="Helical" evidence="8">
    <location>
        <begin position="111"/>
        <end position="130"/>
    </location>
</feature>
<dbReference type="PROSITE" id="PS00668">
    <property type="entry name" value="COMPLEX1_ND1_2"/>
    <property type="match status" value="1"/>
</dbReference>
<name>A0A097PBN7_CYAPA</name>
<dbReference type="Pfam" id="PF00146">
    <property type="entry name" value="NADHdh"/>
    <property type="match status" value="1"/>
</dbReference>
<evidence type="ECO:0000256" key="3">
    <source>
        <dbReference type="ARBA" id="ARBA00022692"/>
    </source>
</evidence>
<dbReference type="AlphaFoldDB" id="A0A097PBN7"/>